<accession>X1CDU3</accession>
<evidence type="ECO:0000256" key="1">
    <source>
        <dbReference type="ARBA" id="ARBA00008007"/>
    </source>
</evidence>
<evidence type="ECO:0000259" key="2">
    <source>
        <dbReference type="Pfam" id="PF00156"/>
    </source>
</evidence>
<dbReference type="AlphaFoldDB" id="X1CDU3"/>
<evidence type="ECO:0000313" key="3">
    <source>
        <dbReference type="EMBL" id="GAH05807.1"/>
    </source>
</evidence>
<dbReference type="Gene3D" id="3.40.50.2020">
    <property type="match status" value="1"/>
</dbReference>
<proteinExistence type="inferred from homology"/>
<dbReference type="Pfam" id="PF00156">
    <property type="entry name" value="Pribosyltran"/>
    <property type="match status" value="1"/>
</dbReference>
<comment type="caution">
    <text evidence="3">The sequence shown here is derived from an EMBL/GenBank/DDBJ whole genome shotgun (WGS) entry which is preliminary data.</text>
</comment>
<dbReference type="InterPro" id="IPR051910">
    <property type="entry name" value="ComF/GntX_DNA_util-trans"/>
</dbReference>
<dbReference type="CDD" id="cd06223">
    <property type="entry name" value="PRTases_typeI"/>
    <property type="match status" value="1"/>
</dbReference>
<name>X1CDU3_9ZZZZ</name>
<gene>
    <name evidence="3" type="ORF">S01H4_60679</name>
</gene>
<dbReference type="InterPro" id="IPR000836">
    <property type="entry name" value="PRTase_dom"/>
</dbReference>
<reference evidence="3" key="1">
    <citation type="journal article" date="2014" name="Front. Microbiol.">
        <title>High frequency of phylogenetically diverse reductive dehalogenase-homologous genes in deep subseafloor sedimentary metagenomes.</title>
        <authorList>
            <person name="Kawai M."/>
            <person name="Futagami T."/>
            <person name="Toyoda A."/>
            <person name="Takaki Y."/>
            <person name="Nishi S."/>
            <person name="Hori S."/>
            <person name="Arai W."/>
            <person name="Tsubouchi T."/>
            <person name="Morono Y."/>
            <person name="Uchiyama I."/>
            <person name="Ito T."/>
            <person name="Fujiyama A."/>
            <person name="Inagaki F."/>
            <person name="Takami H."/>
        </authorList>
    </citation>
    <scope>NUCLEOTIDE SEQUENCE</scope>
    <source>
        <strain evidence="3">Expedition CK06-06</strain>
    </source>
</reference>
<dbReference type="PANTHER" id="PTHR47505">
    <property type="entry name" value="DNA UTILIZATION PROTEIN YHGH"/>
    <property type="match status" value="1"/>
</dbReference>
<dbReference type="SUPFAM" id="SSF53271">
    <property type="entry name" value="PRTase-like"/>
    <property type="match status" value="1"/>
</dbReference>
<dbReference type="PANTHER" id="PTHR47505:SF1">
    <property type="entry name" value="DNA UTILIZATION PROTEIN YHGH"/>
    <property type="match status" value="1"/>
</dbReference>
<sequence length="83" mass="9369">IPVRESVLVKKKLTPFQVNLSKKERSKNILRAFSVEKPKEIKGKNILILDDVFTTGSTVEECAKELTKARAKNIFVLTLARTV</sequence>
<organism evidence="3">
    <name type="scientific">marine sediment metagenome</name>
    <dbReference type="NCBI Taxonomy" id="412755"/>
    <lineage>
        <taxon>unclassified sequences</taxon>
        <taxon>metagenomes</taxon>
        <taxon>ecological metagenomes</taxon>
    </lineage>
</organism>
<dbReference type="EMBL" id="BART01035833">
    <property type="protein sequence ID" value="GAH05807.1"/>
    <property type="molecule type" value="Genomic_DNA"/>
</dbReference>
<dbReference type="InterPro" id="IPR029057">
    <property type="entry name" value="PRTase-like"/>
</dbReference>
<comment type="similarity">
    <text evidence="1">Belongs to the ComF/GntX family.</text>
</comment>
<feature type="domain" description="Phosphoribosyltransferase" evidence="2">
    <location>
        <begin position="17"/>
        <end position="80"/>
    </location>
</feature>
<feature type="non-terminal residue" evidence="3">
    <location>
        <position position="1"/>
    </location>
</feature>
<protein>
    <recommendedName>
        <fullName evidence="2">Phosphoribosyltransferase domain-containing protein</fullName>
    </recommendedName>
</protein>